<accession>A0AA38FM25</accession>
<evidence type="ECO:0000313" key="2">
    <source>
        <dbReference type="EMBL" id="KAH9306760.1"/>
    </source>
</evidence>
<dbReference type="EMBL" id="JAHRHJ020000008">
    <property type="protein sequence ID" value="KAH9306760.1"/>
    <property type="molecule type" value="Genomic_DNA"/>
</dbReference>
<keyword evidence="3" id="KW-1185">Reference proteome</keyword>
<evidence type="ECO:0000256" key="1">
    <source>
        <dbReference type="SAM" id="MobiDB-lite"/>
    </source>
</evidence>
<proteinExistence type="predicted"/>
<dbReference type="Proteomes" id="UP000824469">
    <property type="component" value="Unassembled WGS sequence"/>
</dbReference>
<sequence length="52" mass="5994">MALRREMACEGFRAHAEDMELEHLKLPHLGKHDREPSLASYESMPAETTWAI</sequence>
<evidence type="ECO:0000313" key="3">
    <source>
        <dbReference type="Proteomes" id="UP000824469"/>
    </source>
</evidence>
<protein>
    <submittedName>
        <fullName evidence="2">Uncharacterized protein</fullName>
    </submittedName>
</protein>
<name>A0AA38FM25_TAXCH</name>
<organism evidence="2 3">
    <name type="scientific">Taxus chinensis</name>
    <name type="common">Chinese yew</name>
    <name type="synonym">Taxus wallichiana var. chinensis</name>
    <dbReference type="NCBI Taxonomy" id="29808"/>
    <lineage>
        <taxon>Eukaryota</taxon>
        <taxon>Viridiplantae</taxon>
        <taxon>Streptophyta</taxon>
        <taxon>Embryophyta</taxon>
        <taxon>Tracheophyta</taxon>
        <taxon>Spermatophyta</taxon>
        <taxon>Pinopsida</taxon>
        <taxon>Pinidae</taxon>
        <taxon>Conifers II</taxon>
        <taxon>Cupressales</taxon>
        <taxon>Taxaceae</taxon>
        <taxon>Taxus</taxon>
    </lineage>
</organism>
<reference evidence="2 3" key="1">
    <citation type="journal article" date="2021" name="Nat. Plants">
        <title>The Taxus genome provides insights into paclitaxel biosynthesis.</title>
        <authorList>
            <person name="Xiong X."/>
            <person name="Gou J."/>
            <person name="Liao Q."/>
            <person name="Li Y."/>
            <person name="Zhou Q."/>
            <person name="Bi G."/>
            <person name="Li C."/>
            <person name="Du R."/>
            <person name="Wang X."/>
            <person name="Sun T."/>
            <person name="Guo L."/>
            <person name="Liang H."/>
            <person name="Lu P."/>
            <person name="Wu Y."/>
            <person name="Zhang Z."/>
            <person name="Ro D.K."/>
            <person name="Shang Y."/>
            <person name="Huang S."/>
            <person name="Yan J."/>
        </authorList>
    </citation>
    <scope>NUCLEOTIDE SEQUENCE [LARGE SCALE GENOMIC DNA]</scope>
    <source>
        <strain evidence="2">Ta-2019</strain>
    </source>
</reference>
<comment type="caution">
    <text evidence="2">The sequence shown here is derived from an EMBL/GenBank/DDBJ whole genome shotgun (WGS) entry which is preliminary data.</text>
</comment>
<feature type="region of interest" description="Disordered" evidence="1">
    <location>
        <begin position="32"/>
        <end position="52"/>
    </location>
</feature>
<gene>
    <name evidence="2" type="ORF">KI387_011164</name>
</gene>
<feature type="non-terminal residue" evidence="2">
    <location>
        <position position="52"/>
    </location>
</feature>
<dbReference type="AlphaFoldDB" id="A0AA38FM25"/>